<dbReference type="EMBL" id="MT631574">
    <property type="protein sequence ID" value="QNO54286.1"/>
    <property type="molecule type" value="Genomic_DNA"/>
</dbReference>
<sequence length="41" mass="4535">MSEKVQLKGGICEFDFGYNAKMGGYTTLMLEIPTLYETAAL</sequence>
<organism evidence="1">
    <name type="scientific">Candidatus Methanophaga sp. ANME-1 ERB7</name>
    <dbReference type="NCBI Taxonomy" id="2759913"/>
    <lineage>
        <taxon>Archaea</taxon>
        <taxon>Methanobacteriati</taxon>
        <taxon>Methanobacteriota</taxon>
        <taxon>Stenosarchaea group</taxon>
        <taxon>Methanomicrobia</taxon>
        <taxon>Candidatus Methanophagales</taxon>
        <taxon>Candidatus Methanophagaceae</taxon>
        <taxon>Candidatus Methanophaga</taxon>
    </lineage>
</organism>
<reference evidence="1" key="1">
    <citation type="submission" date="2020-06" db="EMBL/GenBank/DDBJ databases">
        <title>Unique genomic features of the anaerobic methanotrophic archaea.</title>
        <authorList>
            <person name="Chadwick G.L."/>
            <person name="Skennerton C.T."/>
            <person name="Laso-Perez R."/>
            <person name="Leu A.O."/>
            <person name="Speth D.R."/>
            <person name="Yu H."/>
            <person name="Morgan-Lang C."/>
            <person name="Hatzenpichler R."/>
            <person name="Goudeau D."/>
            <person name="Malmstrom R."/>
            <person name="Brazelton W.J."/>
            <person name="Woyke T."/>
            <person name="Hallam S.J."/>
            <person name="Tyson G.W."/>
            <person name="Wegener G."/>
            <person name="Boetius A."/>
            <person name="Orphan V."/>
        </authorList>
    </citation>
    <scope>NUCLEOTIDE SEQUENCE</scope>
</reference>
<protein>
    <submittedName>
        <fullName evidence="1">Uncharacterized protein</fullName>
    </submittedName>
</protein>
<proteinExistence type="predicted"/>
<dbReference type="AlphaFoldDB" id="A0A7G9Z202"/>
<evidence type="ECO:0000313" key="1">
    <source>
        <dbReference type="EMBL" id="QNO54286.1"/>
    </source>
</evidence>
<name>A0A7G9Z202_9EURY</name>
<accession>A0A7G9Z202</accession>
<gene>
    <name evidence="1" type="ORF">FGBIHFOD_00026</name>
</gene>